<evidence type="ECO:0000256" key="3">
    <source>
        <dbReference type="ARBA" id="ARBA00071976"/>
    </source>
</evidence>
<dbReference type="PANTHER" id="PTHR35177">
    <property type="entry name" value="HYDROGENASE MATURATION FACTOR HYBG"/>
    <property type="match status" value="1"/>
</dbReference>
<sequence>MCLAIPAEIIELLPEQMAKVSLDGVSKQVSVALIENPQLGDYVVLHVGFALARIDTEEARRTLALLDELGNGNTEAAA</sequence>
<dbReference type="Pfam" id="PF01455">
    <property type="entry name" value="HupF_HypC"/>
    <property type="match status" value="1"/>
</dbReference>
<dbReference type="GO" id="GO:1902670">
    <property type="term" value="F:carbon dioxide binding"/>
    <property type="evidence" value="ECO:0007669"/>
    <property type="project" value="TreeGrafter"/>
</dbReference>
<dbReference type="OrthoDB" id="9806017at2"/>
<name>Q07S88_RHOP5</name>
<dbReference type="SUPFAM" id="SSF159127">
    <property type="entry name" value="HupF/HypC-like"/>
    <property type="match status" value="1"/>
</dbReference>
<reference evidence="4" key="1">
    <citation type="submission" date="2006-09" db="EMBL/GenBank/DDBJ databases">
        <title>Complete sequence of Rhodopseudomonas palustris BisA53.</title>
        <authorList>
            <consortium name="US DOE Joint Genome Institute"/>
            <person name="Copeland A."/>
            <person name="Lucas S."/>
            <person name="Lapidus A."/>
            <person name="Barry K."/>
            <person name="Detter J.C."/>
            <person name="Glavina del Rio T."/>
            <person name="Hammon N."/>
            <person name="Israni S."/>
            <person name="Dalin E."/>
            <person name="Tice H."/>
            <person name="Pitluck S."/>
            <person name="Chain P."/>
            <person name="Malfatti S."/>
            <person name="Shin M."/>
            <person name="Vergez L."/>
            <person name="Schmutz J."/>
            <person name="Larimer F."/>
            <person name="Land M."/>
            <person name="Hauser L."/>
            <person name="Pelletier D.A."/>
            <person name="Kyrpides N."/>
            <person name="Kim E."/>
            <person name="Harwood C.S."/>
            <person name="Oda Y."/>
            <person name="Richardson P."/>
        </authorList>
    </citation>
    <scope>NUCLEOTIDE SEQUENCE [LARGE SCALE GENOMIC DNA]</scope>
    <source>
        <strain evidence="4">BisA53</strain>
    </source>
</reference>
<evidence type="ECO:0000313" key="4">
    <source>
        <dbReference type="EMBL" id="ABJ05196.1"/>
    </source>
</evidence>
<organism evidence="4">
    <name type="scientific">Rhodopseudomonas palustris (strain BisA53)</name>
    <dbReference type="NCBI Taxonomy" id="316055"/>
    <lineage>
        <taxon>Bacteria</taxon>
        <taxon>Pseudomonadati</taxon>
        <taxon>Pseudomonadota</taxon>
        <taxon>Alphaproteobacteria</taxon>
        <taxon>Hyphomicrobiales</taxon>
        <taxon>Nitrobacteraceae</taxon>
        <taxon>Rhodopseudomonas</taxon>
    </lineage>
</organism>
<dbReference type="eggNOG" id="COG0298">
    <property type="taxonomic scope" value="Bacteria"/>
</dbReference>
<gene>
    <name evidence="4" type="ordered locus">RPE_1244</name>
</gene>
<accession>Q07S88</accession>
<dbReference type="PANTHER" id="PTHR35177:SF2">
    <property type="entry name" value="HYDROGENASE MATURATION FACTOR HYBG"/>
    <property type="match status" value="1"/>
</dbReference>
<dbReference type="FunFam" id="2.30.30.140:FF:000022">
    <property type="entry name" value="Hydrogenase assembly chaperone HybG"/>
    <property type="match status" value="1"/>
</dbReference>
<dbReference type="STRING" id="316055.RPE_1244"/>
<dbReference type="GO" id="GO:0005506">
    <property type="term" value="F:iron ion binding"/>
    <property type="evidence" value="ECO:0007669"/>
    <property type="project" value="TreeGrafter"/>
</dbReference>
<dbReference type="GO" id="GO:0051604">
    <property type="term" value="P:protein maturation"/>
    <property type="evidence" value="ECO:0007669"/>
    <property type="project" value="TreeGrafter"/>
</dbReference>
<protein>
    <recommendedName>
        <fullName evidence="3">Hydrogenase maturation factor HypC</fullName>
    </recommendedName>
</protein>
<dbReference type="KEGG" id="rpe:RPE_1244"/>
<evidence type="ECO:0000256" key="1">
    <source>
        <dbReference type="ARBA" id="ARBA00006018"/>
    </source>
</evidence>
<dbReference type="NCBIfam" id="TIGR00074">
    <property type="entry name" value="hypC_hupF"/>
    <property type="match status" value="1"/>
</dbReference>
<comment type="function">
    <text evidence="2">Involved in the maturation of [NiFe] hydrogenases. Involved in the biosynthesis of the Fe(CN)(2)CO cofactor.</text>
</comment>
<dbReference type="AlphaFoldDB" id="Q07S88"/>
<dbReference type="EMBL" id="CP000463">
    <property type="protein sequence ID" value="ABJ05196.1"/>
    <property type="molecule type" value="Genomic_DNA"/>
</dbReference>
<dbReference type="HOGENOM" id="CLU_159381_2_1_5"/>
<comment type="similarity">
    <text evidence="1">Belongs to the HupF/HypC family.</text>
</comment>
<dbReference type="PRINTS" id="PR00445">
    <property type="entry name" value="HUPFHYPC"/>
</dbReference>
<evidence type="ECO:0000256" key="2">
    <source>
        <dbReference type="ARBA" id="ARBA00053969"/>
    </source>
</evidence>
<dbReference type="InterPro" id="IPR001109">
    <property type="entry name" value="Hydrogenase_HupF/HypC"/>
</dbReference>
<proteinExistence type="inferred from homology"/>
<dbReference type="Gene3D" id="2.30.30.140">
    <property type="match status" value="1"/>
</dbReference>